<keyword evidence="5 6" id="KW-0704">Schiff base</keyword>
<feature type="active site" description="Proton donor/acceptor" evidence="6">
    <location>
        <position position="121"/>
    </location>
</feature>
<feature type="active site" description="Schiff-base intermediate with substrate" evidence="6">
    <location>
        <position position="146"/>
    </location>
</feature>
<dbReference type="GO" id="GO:0003855">
    <property type="term" value="F:3-dehydroquinate dehydratase activity"/>
    <property type="evidence" value="ECO:0007669"/>
    <property type="project" value="UniProtKB-UniRule"/>
</dbReference>
<evidence type="ECO:0000256" key="3">
    <source>
        <dbReference type="ARBA" id="ARBA00023141"/>
    </source>
</evidence>
<comment type="similarity">
    <text evidence="6">Belongs to the type-I 3-dehydroquinase family.</text>
</comment>
<evidence type="ECO:0000256" key="4">
    <source>
        <dbReference type="ARBA" id="ARBA00023239"/>
    </source>
</evidence>
<dbReference type="PANTHER" id="PTHR43699">
    <property type="entry name" value="3-DEHYDROQUINATE DEHYDRATASE"/>
    <property type="match status" value="1"/>
</dbReference>
<keyword evidence="3 6" id="KW-0057">Aromatic amino acid biosynthesis</keyword>
<organism evidence="7 8">
    <name type="scientific">Lactococcus allomyrinae</name>
    <dbReference type="NCBI Taxonomy" id="2419773"/>
    <lineage>
        <taxon>Bacteria</taxon>
        <taxon>Bacillati</taxon>
        <taxon>Bacillota</taxon>
        <taxon>Bacilli</taxon>
        <taxon>Lactobacillales</taxon>
        <taxon>Streptococcaceae</taxon>
        <taxon>Lactococcus</taxon>
    </lineage>
</organism>
<reference evidence="7 8" key="1">
    <citation type="submission" date="2018-09" db="EMBL/GenBank/DDBJ databases">
        <title>Genome sequencing of strain 1JSPR-7.</title>
        <authorList>
            <person name="Heo J."/>
            <person name="Kim S.-J."/>
            <person name="Kwon S.-W."/>
        </authorList>
    </citation>
    <scope>NUCLEOTIDE SEQUENCE [LARGE SCALE GENOMIC DNA]</scope>
    <source>
        <strain evidence="7 8">1JSPR-7</strain>
    </source>
</reference>
<evidence type="ECO:0000256" key="1">
    <source>
        <dbReference type="ARBA" id="ARBA00001864"/>
    </source>
</evidence>
<evidence type="ECO:0000256" key="2">
    <source>
        <dbReference type="ARBA" id="ARBA00022605"/>
    </source>
</evidence>
<dbReference type="GO" id="GO:0008652">
    <property type="term" value="P:amino acid biosynthetic process"/>
    <property type="evidence" value="ECO:0007669"/>
    <property type="project" value="UniProtKB-KW"/>
</dbReference>
<accession>A0A387BA20</accession>
<dbReference type="OrthoDB" id="9813659at2"/>
<dbReference type="Gene3D" id="3.20.20.70">
    <property type="entry name" value="Aldolase class I"/>
    <property type="match status" value="1"/>
</dbReference>
<dbReference type="GO" id="GO:0009423">
    <property type="term" value="P:chorismate biosynthetic process"/>
    <property type="evidence" value="ECO:0007669"/>
    <property type="project" value="UniProtKB-UniRule"/>
</dbReference>
<dbReference type="AlphaFoldDB" id="A0A387BA20"/>
<keyword evidence="2 6" id="KW-0028">Amino-acid biosynthesis</keyword>
<comment type="function">
    <text evidence="6">Involved in the third step of the chorismate pathway, which leads to the biosynthesis of aromatic amino acids. Catalyzes the cis-dehydration of 3-dehydroquinate (DHQ) and introduces the first double bond of the aromatic ring to yield 3-dehydroshikimate.</text>
</comment>
<name>A0A387BA20_9LACT</name>
<dbReference type="InterPro" id="IPR001381">
    <property type="entry name" value="DHquinase_I"/>
</dbReference>
<dbReference type="EMBL" id="CP032627">
    <property type="protein sequence ID" value="AYG00695.1"/>
    <property type="molecule type" value="Genomic_DNA"/>
</dbReference>
<comment type="caution">
    <text evidence="6">Lacks conserved residue(s) required for the propagation of feature annotation.</text>
</comment>
<feature type="binding site" evidence="6">
    <location>
        <position position="188"/>
    </location>
    <ligand>
        <name>3-dehydroquinate</name>
        <dbReference type="ChEBI" id="CHEBI:32364"/>
    </ligand>
</feature>
<dbReference type="SUPFAM" id="SSF51569">
    <property type="entry name" value="Aldolase"/>
    <property type="match status" value="1"/>
</dbReference>
<evidence type="ECO:0000256" key="6">
    <source>
        <dbReference type="HAMAP-Rule" id="MF_00214"/>
    </source>
</evidence>
<evidence type="ECO:0000313" key="8">
    <source>
        <dbReference type="Proteomes" id="UP000269374"/>
    </source>
</evidence>
<feature type="binding site" evidence="6">
    <location>
        <position position="207"/>
    </location>
    <ligand>
        <name>3-dehydroquinate</name>
        <dbReference type="ChEBI" id="CHEBI:32364"/>
    </ligand>
</feature>
<dbReference type="Proteomes" id="UP000269374">
    <property type="component" value="Chromosome"/>
</dbReference>
<dbReference type="RefSeq" id="WP_120772083.1">
    <property type="nucleotide sequence ID" value="NZ_CP032627.1"/>
</dbReference>
<comment type="catalytic activity">
    <reaction evidence="1 6">
        <text>3-dehydroquinate = 3-dehydroshikimate + H2O</text>
        <dbReference type="Rhea" id="RHEA:21096"/>
        <dbReference type="ChEBI" id="CHEBI:15377"/>
        <dbReference type="ChEBI" id="CHEBI:16630"/>
        <dbReference type="ChEBI" id="CHEBI:32364"/>
        <dbReference type="EC" id="4.2.1.10"/>
    </reaction>
</comment>
<dbReference type="FunFam" id="3.20.20.70:FF:000047">
    <property type="entry name" value="3-dehydroquinate dehydratase"/>
    <property type="match status" value="1"/>
</dbReference>
<gene>
    <name evidence="6 7" type="primary">aroD</name>
    <name evidence="7" type="ORF">D7I46_06070</name>
</gene>
<evidence type="ECO:0000256" key="5">
    <source>
        <dbReference type="ARBA" id="ARBA00023270"/>
    </source>
</evidence>
<feature type="binding site" evidence="6">
    <location>
        <position position="65"/>
    </location>
    <ligand>
        <name>3-dehydroquinate</name>
        <dbReference type="ChEBI" id="CHEBI:32364"/>
    </ligand>
</feature>
<sequence length="229" mass="26010">MRKTEIVVPLIIENVSDFDAISVSNYASADIVEWRADFLSVDDILILAPKVFEKFKNNKILFTIRTTSEGGNLKLSDKKYIQILEKILNFDPDYIDIEYFSHGRALSALTDFRQKIVLSYHNFDEMPTDLTTRLIKMHGEKTAFVKAAVMPEHECDVLDLLQITRDLTLEYGENFITMAMGDLGRISRISGYLTGSCWTFASLEKASAPGQIRLVEAEKILNLLEGNLF</sequence>
<dbReference type="KEGG" id="lact:D7I46_06070"/>
<dbReference type="Pfam" id="PF01487">
    <property type="entry name" value="DHquinase_I"/>
    <property type="match status" value="1"/>
</dbReference>
<keyword evidence="4 6" id="KW-0456">Lyase</keyword>
<dbReference type="InterPro" id="IPR050146">
    <property type="entry name" value="Type-I_3-dehydroquinase"/>
</dbReference>
<dbReference type="GO" id="GO:0046279">
    <property type="term" value="P:3,4-dihydroxybenzoate biosynthetic process"/>
    <property type="evidence" value="ECO:0007669"/>
    <property type="project" value="UniProtKB-ARBA"/>
</dbReference>
<protein>
    <recommendedName>
        <fullName evidence="6">3-dehydroquinate dehydratase</fullName>
        <shortName evidence="6">3-dehydroquinase</shortName>
        <ecNumber evidence="6">4.2.1.10</ecNumber>
    </recommendedName>
    <alternativeName>
        <fullName evidence="6">Type I DHQase</fullName>
    </alternativeName>
    <alternativeName>
        <fullName evidence="6">Type I dehydroquinase</fullName>
        <shortName evidence="6">DHQ1</shortName>
    </alternativeName>
</protein>
<dbReference type="NCBIfam" id="TIGR01093">
    <property type="entry name" value="aroD"/>
    <property type="match status" value="1"/>
</dbReference>
<dbReference type="InterPro" id="IPR013785">
    <property type="entry name" value="Aldolase_TIM"/>
</dbReference>
<keyword evidence="8" id="KW-1185">Reference proteome</keyword>
<dbReference type="PANTHER" id="PTHR43699:SF1">
    <property type="entry name" value="3-DEHYDROQUINATE DEHYDRATASE"/>
    <property type="match status" value="1"/>
</dbReference>
<dbReference type="CDD" id="cd00502">
    <property type="entry name" value="DHQase_I"/>
    <property type="match status" value="1"/>
</dbReference>
<comment type="pathway">
    <text evidence="6">Metabolic intermediate biosynthesis; chorismate biosynthesis; chorismate from D-erythrose 4-phosphate and phosphoenolpyruvate: step 3/7.</text>
</comment>
<comment type="subunit">
    <text evidence="6">Homodimer.</text>
</comment>
<feature type="binding site" evidence="6">
    <location>
        <position position="211"/>
    </location>
    <ligand>
        <name>3-dehydroquinate</name>
        <dbReference type="ChEBI" id="CHEBI:32364"/>
    </ligand>
</feature>
<dbReference type="GO" id="GO:0009073">
    <property type="term" value="P:aromatic amino acid family biosynthetic process"/>
    <property type="evidence" value="ECO:0007669"/>
    <property type="project" value="UniProtKB-KW"/>
</dbReference>
<evidence type="ECO:0000313" key="7">
    <source>
        <dbReference type="EMBL" id="AYG00695.1"/>
    </source>
</evidence>
<dbReference type="HAMAP" id="MF_00214">
    <property type="entry name" value="AroD"/>
    <property type="match status" value="1"/>
</dbReference>
<feature type="binding site" evidence="6">
    <location>
        <begin position="33"/>
        <end position="35"/>
    </location>
    <ligand>
        <name>3-dehydroquinate</name>
        <dbReference type="ChEBI" id="CHEBI:32364"/>
    </ligand>
</feature>
<dbReference type="UniPathway" id="UPA00053">
    <property type="reaction ID" value="UER00086"/>
</dbReference>
<proteinExistence type="inferred from homology"/>
<dbReference type="EC" id="4.2.1.10" evidence="6"/>